<reference evidence="2" key="1">
    <citation type="submission" date="2024-03" db="EMBL/GenBank/DDBJ databases">
        <title>WGS assembly of Saponaria officinalis var. Norfolk2.</title>
        <authorList>
            <person name="Jenkins J."/>
            <person name="Shu S."/>
            <person name="Grimwood J."/>
            <person name="Barry K."/>
            <person name="Goodstein D."/>
            <person name="Schmutz J."/>
            <person name="Leebens-Mack J."/>
            <person name="Osbourn A."/>
        </authorList>
    </citation>
    <scope>NUCLEOTIDE SEQUENCE [LARGE SCALE GENOMIC DNA]</scope>
    <source>
        <strain evidence="2">JIC</strain>
    </source>
</reference>
<keyword evidence="3" id="KW-1185">Reference proteome</keyword>
<gene>
    <name evidence="2" type="ORF">RND81_14G102700</name>
</gene>
<evidence type="ECO:0000313" key="3">
    <source>
        <dbReference type="Proteomes" id="UP001443914"/>
    </source>
</evidence>
<dbReference type="AlphaFoldDB" id="A0AAW1GUL8"/>
<dbReference type="EMBL" id="JBDFQZ010000014">
    <property type="protein sequence ID" value="KAK9665287.1"/>
    <property type="molecule type" value="Genomic_DNA"/>
</dbReference>
<keyword evidence="1" id="KW-0732">Signal</keyword>
<dbReference type="PANTHER" id="PTHR11439:SF440">
    <property type="entry name" value="INTEGRASE CATALYTIC DOMAIN-CONTAINING PROTEIN"/>
    <property type="match status" value="1"/>
</dbReference>
<feature type="chain" id="PRO_5043497637" evidence="1">
    <location>
        <begin position="25"/>
        <end position="110"/>
    </location>
</feature>
<accession>A0AAW1GUL8</accession>
<organism evidence="2 3">
    <name type="scientific">Saponaria officinalis</name>
    <name type="common">Common soapwort</name>
    <name type="synonym">Lychnis saponaria</name>
    <dbReference type="NCBI Taxonomy" id="3572"/>
    <lineage>
        <taxon>Eukaryota</taxon>
        <taxon>Viridiplantae</taxon>
        <taxon>Streptophyta</taxon>
        <taxon>Embryophyta</taxon>
        <taxon>Tracheophyta</taxon>
        <taxon>Spermatophyta</taxon>
        <taxon>Magnoliopsida</taxon>
        <taxon>eudicotyledons</taxon>
        <taxon>Gunneridae</taxon>
        <taxon>Pentapetalae</taxon>
        <taxon>Caryophyllales</taxon>
        <taxon>Caryophyllaceae</taxon>
        <taxon>Caryophylleae</taxon>
        <taxon>Saponaria</taxon>
    </lineage>
</organism>
<dbReference type="Proteomes" id="UP001443914">
    <property type="component" value="Unassembled WGS sequence"/>
</dbReference>
<name>A0AAW1GUL8_SAPOF</name>
<comment type="caution">
    <text evidence="2">The sequence shown here is derived from an EMBL/GenBank/DDBJ whole genome shotgun (WGS) entry which is preliminary data.</text>
</comment>
<proteinExistence type="predicted"/>
<feature type="signal peptide" evidence="1">
    <location>
        <begin position="1"/>
        <end position="24"/>
    </location>
</feature>
<sequence length="110" mass="12324">MLRFLIVSCFLCVHLVPILHIVLGDPSRYTHNPGHDHWNALVRLLRYLKGTAGFGFSYCGYSPILEGYCEANKILESNDIHSTSDYVFTLAGAAVSWRSSKQTCIARSTM</sequence>
<dbReference type="PANTHER" id="PTHR11439">
    <property type="entry name" value="GAG-POL-RELATED RETROTRANSPOSON"/>
    <property type="match status" value="1"/>
</dbReference>
<evidence type="ECO:0000313" key="2">
    <source>
        <dbReference type="EMBL" id="KAK9665287.1"/>
    </source>
</evidence>
<protein>
    <submittedName>
        <fullName evidence="2">Uncharacterized protein</fullName>
    </submittedName>
</protein>
<evidence type="ECO:0000256" key="1">
    <source>
        <dbReference type="SAM" id="SignalP"/>
    </source>
</evidence>